<feature type="domain" description="Glycosyltransferase subfamily 4-like N-terminal" evidence="1">
    <location>
        <begin position="11"/>
        <end position="176"/>
    </location>
</feature>
<gene>
    <name evidence="2" type="ORF">SAMN05216382_2161</name>
</gene>
<dbReference type="EMBL" id="FNZZ01000004">
    <property type="protein sequence ID" value="SEL56195.1"/>
    <property type="molecule type" value="Genomic_DNA"/>
</dbReference>
<dbReference type="Gene3D" id="3.40.50.2000">
    <property type="entry name" value="Glycogen Phosphorylase B"/>
    <property type="match status" value="2"/>
</dbReference>
<reference evidence="3" key="1">
    <citation type="submission" date="2016-10" db="EMBL/GenBank/DDBJ databases">
        <authorList>
            <person name="Varghese N."/>
            <person name="Submissions S."/>
        </authorList>
    </citation>
    <scope>NUCLEOTIDE SEQUENCE [LARGE SCALE GENOMIC DNA]</scope>
    <source>
        <strain evidence="3">JS21-1</strain>
    </source>
</reference>
<dbReference type="AlphaFoldDB" id="A0A1H7R8B4"/>
<keyword evidence="3" id="KW-1185">Reference proteome</keyword>
<accession>A0A1H7R8B4</accession>
<sequence length="360" mass="37050">MTRLLMTADVVGGVWQYALELAAALRPLGVEAHLAVLGPALSTAQRGRAGALGIGVTETGLSLDWLARDAGEVRRTADALARLAALHGADVVQVNQPAFALADYAMPVVAVAHSCVASWWDAVEHGPLPVDLAWQAALTGDALARADVAVCPSAALADTLARLYALPRRPRVVHNGRTAVASAGALAGTVFTAGRLWDRGKDVATLDRAAAQVALPFEAAGPLVGPNGEQVACVHLHTLGMLSDGDVAGRLAARPIFVSAARYEPFGLAVLEAASAGCALVLSDISTFRELWDGAARFVGVGDDAGFALAIEALAADPVGRHEAGERARVRASRYTPAANARGMAAIYAEACAPQKRAAA</sequence>
<evidence type="ECO:0000259" key="1">
    <source>
        <dbReference type="Pfam" id="PF13439"/>
    </source>
</evidence>
<dbReference type="Pfam" id="PF13439">
    <property type="entry name" value="Glyco_transf_4"/>
    <property type="match status" value="1"/>
</dbReference>
<evidence type="ECO:0000313" key="3">
    <source>
        <dbReference type="Proteomes" id="UP000199214"/>
    </source>
</evidence>
<dbReference type="PANTHER" id="PTHR45947">
    <property type="entry name" value="SULFOQUINOVOSYL TRANSFERASE SQD2"/>
    <property type="match status" value="1"/>
</dbReference>
<dbReference type="Proteomes" id="UP000199214">
    <property type="component" value="Unassembled WGS sequence"/>
</dbReference>
<keyword evidence="2" id="KW-0808">Transferase</keyword>
<protein>
    <submittedName>
        <fullName evidence="2">Glycosyltransferase involved in cell wall bisynthesis</fullName>
    </submittedName>
</protein>
<proteinExistence type="predicted"/>
<organism evidence="2 3">
    <name type="scientific">Sphingomonas palmae</name>
    <dbReference type="NCBI Taxonomy" id="1855283"/>
    <lineage>
        <taxon>Bacteria</taxon>
        <taxon>Pseudomonadati</taxon>
        <taxon>Pseudomonadota</taxon>
        <taxon>Alphaproteobacteria</taxon>
        <taxon>Sphingomonadales</taxon>
        <taxon>Sphingomonadaceae</taxon>
        <taxon>Sphingomonas</taxon>
    </lineage>
</organism>
<dbReference type="SUPFAM" id="SSF53756">
    <property type="entry name" value="UDP-Glycosyltransferase/glycogen phosphorylase"/>
    <property type="match status" value="1"/>
</dbReference>
<dbReference type="STRING" id="1855283.SAMN05216382_2161"/>
<dbReference type="RefSeq" id="WP_177171631.1">
    <property type="nucleotide sequence ID" value="NZ_FNZZ01000004.1"/>
</dbReference>
<name>A0A1H7R8B4_9SPHN</name>
<dbReference type="InterPro" id="IPR028098">
    <property type="entry name" value="Glyco_trans_4-like_N"/>
</dbReference>
<dbReference type="PANTHER" id="PTHR45947:SF3">
    <property type="entry name" value="SULFOQUINOVOSYL TRANSFERASE SQD2"/>
    <property type="match status" value="1"/>
</dbReference>
<evidence type="ECO:0000313" key="2">
    <source>
        <dbReference type="EMBL" id="SEL56195.1"/>
    </source>
</evidence>
<dbReference type="Pfam" id="PF13692">
    <property type="entry name" value="Glyco_trans_1_4"/>
    <property type="match status" value="1"/>
</dbReference>
<dbReference type="GO" id="GO:0016757">
    <property type="term" value="F:glycosyltransferase activity"/>
    <property type="evidence" value="ECO:0007669"/>
    <property type="project" value="TreeGrafter"/>
</dbReference>
<dbReference type="CDD" id="cd03801">
    <property type="entry name" value="GT4_PimA-like"/>
    <property type="match status" value="1"/>
</dbReference>
<dbReference type="InterPro" id="IPR050194">
    <property type="entry name" value="Glycosyltransferase_grp1"/>
</dbReference>